<comment type="caution">
    <text evidence="3">The sequence shown here is derived from an EMBL/GenBank/DDBJ whole genome shotgun (WGS) entry which is preliminary data.</text>
</comment>
<reference evidence="3 4" key="1">
    <citation type="submission" date="2021-06" db="EMBL/GenBank/DDBJ databases">
        <title>Actinomycetes sequencing.</title>
        <authorList>
            <person name="Shan Q."/>
        </authorList>
    </citation>
    <scope>NUCLEOTIDE SEQUENCE [LARGE SCALE GENOMIC DNA]</scope>
    <source>
        <strain evidence="3 4">NEAU-G5</strain>
    </source>
</reference>
<protein>
    <submittedName>
        <fullName evidence="3">Permease</fullName>
    </submittedName>
</protein>
<keyword evidence="4" id="KW-1185">Reference proteome</keyword>
<accession>A0ABS6B403</accession>
<evidence type="ECO:0000313" key="4">
    <source>
        <dbReference type="Proteomes" id="UP000733379"/>
    </source>
</evidence>
<dbReference type="Proteomes" id="UP000733379">
    <property type="component" value="Unassembled WGS sequence"/>
</dbReference>
<feature type="region of interest" description="Disordered" evidence="1">
    <location>
        <begin position="169"/>
        <end position="200"/>
    </location>
</feature>
<feature type="transmembrane region" description="Helical" evidence="2">
    <location>
        <begin position="137"/>
        <end position="158"/>
    </location>
</feature>
<evidence type="ECO:0000256" key="2">
    <source>
        <dbReference type="SAM" id="Phobius"/>
    </source>
</evidence>
<keyword evidence="2" id="KW-1133">Transmembrane helix</keyword>
<organism evidence="3 4">
    <name type="scientific">Nocardia albiluteola</name>
    <dbReference type="NCBI Taxonomy" id="2842303"/>
    <lineage>
        <taxon>Bacteria</taxon>
        <taxon>Bacillati</taxon>
        <taxon>Actinomycetota</taxon>
        <taxon>Actinomycetes</taxon>
        <taxon>Mycobacteriales</taxon>
        <taxon>Nocardiaceae</taxon>
        <taxon>Nocardia</taxon>
    </lineage>
</organism>
<feature type="transmembrane region" description="Helical" evidence="2">
    <location>
        <begin position="93"/>
        <end position="117"/>
    </location>
</feature>
<feature type="transmembrane region" description="Helical" evidence="2">
    <location>
        <begin position="20"/>
        <end position="40"/>
    </location>
</feature>
<keyword evidence="2" id="KW-0472">Membrane</keyword>
<keyword evidence="2" id="KW-0812">Transmembrane</keyword>
<dbReference type="RefSeq" id="WP_215919212.1">
    <property type="nucleotide sequence ID" value="NZ_JAHKNI010000007.1"/>
</dbReference>
<feature type="transmembrane region" description="Helical" evidence="2">
    <location>
        <begin position="60"/>
        <end position="86"/>
    </location>
</feature>
<dbReference type="EMBL" id="JAHKNI010000007">
    <property type="protein sequence ID" value="MBU3064166.1"/>
    <property type="molecule type" value="Genomic_DNA"/>
</dbReference>
<proteinExistence type="predicted"/>
<sequence>MTSQHVEQSPSTHKWRNRIIGVLAVVMALVVAYFILASFIPRWWAQRIAAMSGHGSFSKGIWSGLALGFFCTIVPLFLLLAVVTMWRWRGGRFLAGGSAVLALAVALPNLMTLTIVLGGSNAAHAGERVLDVNAPGFRGASLIGAIVAAALFVLVLFLRIRRRLRTRHGAKHRKAPAYRQPAAAPTAPVPEPPADKPSEQ</sequence>
<evidence type="ECO:0000256" key="1">
    <source>
        <dbReference type="SAM" id="MobiDB-lite"/>
    </source>
</evidence>
<evidence type="ECO:0000313" key="3">
    <source>
        <dbReference type="EMBL" id="MBU3064166.1"/>
    </source>
</evidence>
<name>A0ABS6B403_9NOCA</name>
<gene>
    <name evidence="3" type="ORF">KO481_21855</name>
</gene>